<dbReference type="InterPro" id="IPR011991">
    <property type="entry name" value="ArsR-like_HTH"/>
</dbReference>
<evidence type="ECO:0000313" key="3">
    <source>
        <dbReference type="Proteomes" id="UP000246303"/>
    </source>
</evidence>
<proteinExistence type="predicted"/>
<dbReference type="Gene3D" id="1.10.10.10">
    <property type="entry name" value="Winged helix-like DNA-binding domain superfamily/Winged helix DNA-binding domain"/>
    <property type="match status" value="1"/>
</dbReference>
<dbReference type="Pfam" id="PF01022">
    <property type="entry name" value="HTH_5"/>
    <property type="match status" value="1"/>
</dbReference>
<keyword evidence="3" id="KW-1185">Reference proteome</keyword>
<dbReference type="CDD" id="cd00090">
    <property type="entry name" value="HTH_ARSR"/>
    <property type="match status" value="1"/>
</dbReference>
<dbReference type="EMBL" id="QHLZ01000018">
    <property type="protein sequence ID" value="PXA63972.1"/>
    <property type="molecule type" value="Genomic_DNA"/>
</dbReference>
<dbReference type="OrthoDB" id="4950756at2"/>
<comment type="caution">
    <text evidence="2">The sequence shown here is derived from an EMBL/GenBank/DDBJ whole genome shotgun (WGS) entry which is preliminary data.</text>
</comment>
<protein>
    <recommendedName>
        <fullName evidence="1">HTH arsR-type domain-containing protein</fullName>
    </recommendedName>
</protein>
<dbReference type="Proteomes" id="UP000246303">
    <property type="component" value="Unassembled WGS sequence"/>
</dbReference>
<feature type="domain" description="HTH arsR-type" evidence="1">
    <location>
        <begin position="24"/>
        <end position="108"/>
    </location>
</feature>
<dbReference type="InterPro" id="IPR001845">
    <property type="entry name" value="HTH_ArsR_DNA-bd_dom"/>
</dbReference>
<evidence type="ECO:0000259" key="1">
    <source>
        <dbReference type="SMART" id="SM00418"/>
    </source>
</evidence>
<dbReference type="AlphaFoldDB" id="A0A2V3DM13"/>
<organism evidence="2 3">
    <name type="scientific">Arthrobacter psychrochitiniphilus</name>
    <dbReference type="NCBI Taxonomy" id="291045"/>
    <lineage>
        <taxon>Bacteria</taxon>
        <taxon>Bacillati</taxon>
        <taxon>Actinomycetota</taxon>
        <taxon>Actinomycetes</taxon>
        <taxon>Micrococcales</taxon>
        <taxon>Micrococcaceae</taxon>
        <taxon>Arthrobacter</taxon>
    </lineage>
</organism>
<dbReference type="GO" id="GO:0003700">
    <property type="term" value="F:DNA-binding transcription factor activity"/>
    <property type="evidence" value="ECO:0007669"/>
    <property type="project" value="InterPro"/>
</dbReference>
<sequence length="115" mass="12958">MGQNEDMARNTHPVVRDWSPEARIAMTTFGNETRNDIILYLLEHGPEPRGEIVANVDASDASVAKHLVFLEDAGIVGADVEPGRRHGRAPRYFVNPDRIRVLFEAHLHHLTTPKR</sequence>
<dbReference type="InterPro" id="IPR036388">
    <property type="entry name" value="WH-like_DNA-bd_sf"/>
</dbReference>
<dbReference type="SMART" id="SM00418">
    <property type="entry name" value="HTH_ARSR"/>
    <property type="match status" value="1"/>
</dbReference>
<reference evidence="2 3" key="1">
    <citation type="submission" date="2018-05" db="EMBL/GenBank/DDBJ databases">
        <title>Genetic diversity of glacier-inhabiting Cryobacterium bacteria in China and description of Cryobacterium mengkeensis sp. nov. and Arthrobacter glacialis sp. nov.</title>
        <authorList>
            <person name="Liu Q."/>
            <person name="Xin Y.-H."/>
        </authorList>
    </citation>
    <scope>NUCLEOTIDE SEQUENCE [LARGE SCALE GENOMIC DNA]</scope>
    <source>
        <strain evidence="2 3">GP3</strain>
    </source>
</reference>
<accession>A0A2V3DM13</accession>
<dbReference type="InterPro" id="IPR036390">
    <property type="entry name" value="WH_DNA-bd_sf"/>
</dbReference>
<name>A0A2V3DM13_9MICC</name>
<dbReference type="SUPFAM" id="SSF46785">
    <property type="entry name" value="Winged helix' DNA-binding domain"/>
    <property type="match status" value="1"/>
</dbReference>
<evidence type="ECO:0000313" key="2">
    <source>
        <dbReference type="EMBL" id="PXA63972.1"/>
    </source>
</evidence>
<gene>
    <name evidence="2" type="ORF">CVS29_17505</name>
</gene>